<dbReference type="EMBL" id="CM042034">
    <property type="protein sequence ID" value="KAI3763044.1"/>
    <property type="molecule type" value="Genomic_DNA"/>
</dbReference>
<evidence type="ECO:0000313" key="2">
    <source>
        <dbReference type="Proteomes" id="UP001056120"/>
    </source>
</evidence>
<proteinExistence type="predicted"/>
<dbReference type="Proteomes" id="UP001056120">
    <property type="component" value="Linkage Group LG17"/>
</dbReference>
<evidence type="ECO:0000313" key="1">
    <source>
        <dbReference type="EMBL" id="KAI3763044.1"/>
    </source>
</evidence>
<reference evidence="1 2" key="2">
    <citation type="journal article" date="2022" name="Mol. Ecol. Resour.">
        <title>The genomes of chicory, endive, great burdock and yacon provide insights into Asteraceae paleo-polyploidization history and plant inulin production.</title>
        <authorList>
            <person name="Fan W."/>
            <person name="Wang S."/>
            <person name="Wang H."/>
            <person name="Wang A."/>
            <person name="Jiang F."/>
            <person name="Liu H."/>
            <person name="Zhao H."/>
            <person name="Xu D."/>
            <person name="Zhang Y."/>
        </authorList>
    </citation>
    <scope>NUCLEOTIDE SEQUENCE [LARGE SCALE GENOMIC DNA]</scope>
    <source>
        <strain evidence="2">cv. Yunnan</strain>
        <tissue evidence="1">Leaves</tissue>
    </source>
</reference>
<protein>
    <submittedName>
        <fullName evidence="1">Uncharacterized protein</fullName>
    </submittedName>
</protein>
<organism evidence="1 2">
    <name type="scientific">Smallanthus sonchifolius</name>
    <dbReference type="NCBI Taxonomy" id="185202"/>
    <lineage>
        <taxon>Eukaryota</taxon>
        <taxon>Viridiplantae</taxon>
        <taxon>Streptophyta</taxon>
        <taxon>Embryophyta</taxon>
        <taxon>Tracheophyta</taxon>
        <taxon>Spermatophyta</taxon>
        <taxon>Magnoliopsida</taxon>
        <taxon>eudicotyledons</taxon>
        <taxon>Gunneridae</taxon>
        <taxon>Pentapetalae</taxon>
        <taxon>asterids</taxon>
        <taxon>campanulids</taxon>
        <taxon>Asterales</taxon>
        <taxon>Asteraceae</taxon>
        <taxon>Asteroideae</taxon>
        <taxon>Heliantheae alliance</taxon>
        <taxon>Millerieae</taxon>
        <taxon>Smallanthus</taxon>
    </lineage>
</organism>
<gene>
    <name evidence="1" type="ORF">L1987_53492</name>
</gene>
<name>A0ACB9EVI7_9ASTR</name>
<accession>A0ACB9EVI7</accession>
<sequence length="310" mass="34340">MGGWLTIYNTSDPNSKSIPSSARTQLLESIKDLLCKYKTEKVSITCTGHSLGACLAVLSAFDIARNIVTPNINVSAFIFACPQIANQSFKSEMEKLPNLKVLRVNNDPDIFPLWPSKIMKWVNANVWESVSSELLEYVDVGVEILINTKKSPYLKDVSKLNGMLHPSVFHNLEGMLHALSGWNGKDGDFDWGNWWAEKNKGMVVNDHGDWVFSTLDRHDHDLPVWVLVLAHFRVQNIVLRPDLMTFVFIVLLGVPNKDLLVDVLSAGSDAGVSGAGVGWVMLTMDFADGVENCSCDSEQLESVNGEDVKC</sequence>
<keyword evidence="2" id="KW-1185">Reference proteome</keyword>
<comment type="caution">
    <text evidence="1">The sequence shown here is derived from an EMBL/GenBank/DDBJ whole genome shotgun (WGS) entry which is preliminary data.</text>
</comment>
<reference evidence="2" key="1">
    <citation type="journal article" date="2022" name="Mol. Ecol. Resour.">
        <title>The genomes of chicory, endive, great burdock and yacon provide insights into Asteraceae palaeo-polyploidization history and plant inulin production.</title>
        <authorList>
            <person name="Fan W."/>
            <person name="Wang S."/>
            <person name="Wang H."/>
            <person name="Wang A."/>
            <person name="Jiang F."/>
            <person name="Liu H."/>
            <person name="Zhao H."/>
            <person name="Xu D."/>
            <person name="Zhang Y."/>
        </authorList>
    </citation>
    <scope>NUCLEOTIDE SEQUENCE [LARGE SCALE GENOMIC DNA]</scope>
    <source>
        <strain evidence="2">cv. Yunnan</strain>
    </source>
</reference>